<evidence type="ECO:0000313" key="7">
    <source>
        <dbReference type="Proteomes" id="UP000672657"/>
    </source>
</evidence>
<reference evidence="6 7" key="1">
    <citation type="submission" date="2021-03" db="EMBL/GenBank/DDBJ databases">
        <authorList>
            <person name="Peeters C."/>
        </authorList>
    </citation>
    <scope>NUCLEOTIDE SEQUENCE [LARGE SCALE GENOMIC DNA]</scope>
    <source>
        <strain evidence="6 7">LMG 26411</strain>
    </source>
</reference>
<feature type="transmembrane region" description="Helical" evidence="5">
    <location>
        <begin position="120"/>
        <end position="141"/>
    </location>
</feature>
<comment type="caution">
    <text evidence="6">The sequence shown here is derived from an EMBL/GenBank/DDBJ whole genome shotgun (WGS) entry which is preliminary data.</text>
</comment>
<feature type="transmembrane region" description="Helical" evidence="5">
    <location>
        <begin position="269"/>
        <end position="288"/>
    </location>
</feature>
<feature type="transmembrane region" description="Helical" evidence="5">
    <location>
        <begin position="95"/>
        <end position="114"/>
    </location>
</feature>
<protein>
    <submittedName>
        <fullName evidence="6">Tellurite resistance protein TehA</fullName>
    </submittedName>
</protein>
<dbReference type="PANTHER" id="PTHR37955:SF1">
    <property type="entry name" value="DEP DOMAIN-CONTAINING PROTEIN"/>
    <property type="match status" value="1"/>
</dbReference>
<dbReference type="InterPro" id="IPR052951">
    <property type="entry name" value="Tellurite_res_ion_channel"/>
</dbReference>
<evidence type="ECO:0000256" key="5">
    <source>
        <dbReference type="SAM" id="Phobius"/>
    </source>
</evidence>
<dbReference type="Proteomes" id="UP000672657">
    <property type="component" value="Unassembled WGS sequence"/>
</dbReference>
<evidence type="ECO:0000313" key="6">
    <source>
        <dbReference type="EMBL" id="CAG2145814.1"/>
    </source>
</evidence>
<sequence>MHTFPSPSEQTIEKNEISVKNLPVNLFASVMGISGLALAWRQTASQFGVSPIISDVISVVAVIAFLVLTVSYAAKIAKHPDAVAKEFCHPIAGNFFGTVPIAILLISSLIGPSNEAVAEVVWTVGAVATIALAFTIFSRLVRGKIDSGHALPAWLIPGVATLDIAVAGGGMRMPWARELNIVSLGIGSVLALVLFTMIISRLIHHEKLASHMIPSLMILIAPFEVGFLAYTNFTQSIDVFAALLFYFGLFLFFTLVLKVFRRSIPFSAGWWGVSFPIAALTNATLRYADTVRLWPITVLSVVLLAFVSGVIVMLSVRTLRVVFNGELLSGR</sequence>
<evidence type="ECO:0000256" key="2">
    <source>
        <dbReference type="ARBA" id="ARBA00022692"/>
    </source>
</evidence>
<dbReference type="Pfam" id="PF03595">
    <property type="entry name" value="SLAC1"/>
    <property type="match status" value="1"/>
</dbReference>
<evidence type="ECO:0000256" key="3">
    <source>
        <dbReference type="ARBA" id="ARBA00022989"/>
    </source>
</evidence>
<accession>A0ABN7Q1B3</accession>
<dbReference type="InterPro" id="IPR038665">
    <property type="entry name" value="Voltage-dep_anion_channel_sf"/>
</dbReference>
<name>A0ABN7Q1B3_9BURK</name>
<keyword evidence="7" id="KW-1185">Reference proteome</keyword>
<feature type="transmembrane region" description="Helical" evidence="5">
    <location>
        <begin position="21"/>
        <end position="40"/>
    </location>
</feature>
<keyword evidence="3 5" id="KW-1133">Transmembrane helix</keyword>
<feature type="transmembrane region" description="Helical" evidence="5">
    <location>
        <begin position="294"/>
        <end position="316"/>
    </location>
</feature>
<dbReference type="RefSeq" id="WP_211953874.1">
    <property type="nucleotide sequence ID" value="NZ_CAJPVI010000015.1"/>
</dbReference>
<dbReference type="Gene3D" id="1.50.10.150">
    <property type="entry name" value="Voltage-dependent anion channel"/>
    <property type="match status" value="1"/>
</dbReference>
<feature type="transmembrane region" description="Helical" evidence="5">
    <location>
        <begin position="153"/>
        <end position="175"/>
    </location>
</feature>
<keyword evidence="2 5" id="KW-0812">Transmembrane</keyword>
<evidence type="ECO:0000256" key="4">
    <source>
        <dbReference type="ARBA" id="ARBA00023136"/>
    </source>
</evidence>
<keyword evidence="4 5" id="KW-0472">Membrane</keyword>
<feature type="transmembrane region" description="Helical" evidence="5">
    <location>
        <begin position="215"/>
        <end position="233"/>
    </location>
</feature>
<feature type="transmembrane region" description="Helical" evidence="5">
    <location>
        <begin position="181"/>
        <end position="203"/>
    </location>
</feature>
<feature type="transmembrane region" description="Helical" evidence="5">
    <location>
        <begin position="239"/>
        <end position="257"/>
    </location>
</feature>
<organism evidence="6 7">
    <name type="scientific">Cupriavidus numazuensis</name>
    <dbReference type="NCBI Taxonomy" id="221992"/>
    <lineage>
        <taxon>Bacteria</taxon>
        <taxon>Pseudomonadati</taxon>
        <taxon>Pseudomonadota</taxon>
        <taxon>Betaproteobacteria</taxon>
        <taxon>Burkholderiales</taxon>
        <taxon>Burkholderiaceae</taxon>
        <taxon>Cupriavidus</taxon>
    </lineage>
</organism>
<comment type="subcellular location">
    <subcellularLocation>
        <location evidence="1">Membrane</location>
        <topology evidence="1">Multi-pass membrane protein</topology>
    </subcellularLocation>
</comment>
<dbReference type="CDD" id="cd09323">
    <property type="entry name" value="TDT_SLAC1_like"/>
    <property type="match status" value="1"/>
</dbReference>
<gene>
    <name evidence="6" type="primary">tehA_1</name>
    <name evidence="6" type="ORF">LMG26411_02812</name>
</gene>
<dbReference type="InterPro" id="IPR004695">
    <property type="entry name" value="SLAC1/Mae1/Ssu1/TehA"/>
</dbReference>
<proteinExistence type="predicted"/>
<dbReference type="EMBL" id="CAJPVI010000015">
    <property type="protein sequence ID" value="CAG2145814.1"/>
    <property type="molecule type" value="Genomic_DNA"/>
</dbReference>
<feature type="transmembrane region" description="Helical" evidence="5">
    <location>
        <begin position="52"/>
        <end position="74"/>
    </location>
</feature>
<evidence type="ECO:0000256" key="1">
    <source>
        <dbReference type="ARBA" id="ARBA00004141"/>
    </source>
</evidence>
<dbReference type="PANTHER" id="PTHR37955">
    <property type="entry name" value="TELLURITE RESISTANCE PROTEIN TEHA"/>
    <property type="match status" value="1"/>
</dbReference>